<evidence type="ECO:0000256" key="4">
    <source>
        <dbReference type="ARBA" id="ARBA00022825"/>
    </source>
</evidence>
<evidence type="ECO:0000259" key="7">
    <source>
        <dbReference type="Pfam" id="PF00082"/>
    </source>
</evidence>
<evidence type="ECO:0000256" key="6">
    <source>
        <dbReference type="SAM" id="Phobius"/>
    </source>
</evidence>
<dbReference type="AlphaFoldDB" id="A0A3D9ZL96"/>
<keyword evidence="6" id="KW-0812">Transmembrane</keyword>
<dbReference type="GO" id="GO:0004252">
    <property type="term" value="F:serine-type endopeptidase activity"/>
    <property type="evidence" value="ECO:0007669"/>
    <property type="project" value="UniProtKB-UniRule"/>
</dbReference>
<feature type="active site" description="Charge relay system" evidence="5">
    <location>
        <position position="686"/>
    </location>
</feature>
<dbReference type="SUPFAM" id="SSF52743">
    <property type="entry name" value="Subtilisin-like"/>
    <property type="match status" value="1"/>
</dbReference>
<feature type="transmembrane region" description="Helical" evidence="6">
    <location>
        <begin position="308"/>
        <end position="327"/>
    </location>
</feature>
<feature type="domain" description="Peptidase S8/S53" evidence="7">
    <location>
        <begin position="470"/>
        <end position="725"/>
    </location>
</feature>
<dbReference type="Proteomes" id="UP000256913">
    <property type="component" value="Unassembled WGS sequence"/>
</dbReference>
<name>A0A3D9ZL96_9ACTN</name>
<evidence type="ECO:0000256" key="3">
    <source>
        <dbReference type="ARBA" id="ARBA00022801"/>
    </source>
</evidence>
<keyword evidence="3 5" id="KW-0378">Hydrolase</keyword>
<dbReference type="PANTHER" id="PTHR43399:SF4">
    <property type="entry name" value="CELL WALL-ASSOCIATED PROTEASE"/>
    <property type="match status" value="1"/>
</dbReference>
<organism evidence="8 9">
    <name type="scientific">Asanoa ferruginea</name>
    <dbReference type="NCBI Taxonomy" id="53367"/>
    <lineage>
        <taxon>Bacteria</taxon>
        <taxon>Bacillati</taxon>
        <taxon>Actinomycetota</taxon>
        <taxon>Actinomycetes</taxon>
        <taxon>Micromonosporales</taxon>
        <taxon>Micromonosporaceae</taxon>
        <taxon>Asanoa</taxon>
    </lineage>
</organism>
<feature type="transmembrane region" description="Helical" evidence="6">
    <location>
        <begin position="247"/>
        <end position="263"/>
    </location>
</feature>
<dbReference type="PROSITE" id="PS51892">
    <property type="entry name" value="SUBTILASE"/>
    <property type="match status" value="1"/>
</dbReference>
<feature type="active site" description="Charge relay system" evidence="5">
    <location>
        <position position="479"/>
    </location>
</feature>
<dbReference type="InterPro" id="IPR000209">
    <property type="entry name" value="Peptidase_S8/S53_dom"/>
</dbReference>
<dbReference type="EMBL" id="QUMQ01000001">
    <property type="protein sequence ID" value="REF96703.1"/>
    <property type="molecule type" value="Genomic_DNA"/>
</dbReference>
<gene>
    <name evidence="8" type="ORF">DFJ67_2694</name>
</gene>
<feature type="transmembrane region" description="Helical" evidence="6">
    <location>
        <begin position="89"/>
        <end position="107"/>
    </location>
</feature>
<dbReference type="OrthoDB" id="9813435at2"/>
<evidence type="ECO:0000313" key="8">
    <source>
        <dbReference type="EMBL" id="REF96703.1"/>
    </source>
</evidence>
<feature type="transmembrane region" description="Helical" evidence="6">
    <location>
        <begin position="137"/>
        <end position="159"/>
    </location>
</feature>
<evidence type="ECO:0000256" key="5">
    <source>
        <dbReference type="PROSITE-ProRule" id="PRU01240"/>
    </source>
</evidence>
<feature type="transmembrane region" description="Helical" evidence="6">
    <location>
        <begin position="53"/>
        <end position="77"/>
    </location>
</feature>
<protein>
    <submittedName>
        <fullName evidence="8">Subtilase family protein</fullName>
    </submittedName>
</protein>
<evidence type="ECO:0000256" key="2">
    <source>
        <dbReference type="ARBA" id="ARBA00022670"/>
    </source>
</evidence>
<keyword evidence="6" id="KW-0472">Membrane</keyword>
<proteinExistence type="inferred from homology"/>
<dbReference type="InterPro" id="IPR015500">
    <property type="entry name" value="Peptidase_S8_subtilisin-rel"/>
</dbReference>
<dbReference type="InterPro" id="IPR036852">
    <property type="entry name" value="Peptidase_S8/S53_dom_sf"/>
</dbReference>
<comment type="similarity">
    <text evidence="1 5">Belongs to the peptidase S8 family.</text>
</comment>
<keyword evidence="9" id="KW-1185">Reference proteome</keyword>
<dbReference type="PANTHER" id="PTHR43399">
    <property type="entry name" value="SUBTILISIN-RELATED"/>
    <property type="match status" value="1"/>
</dbReference>
<accession>A0A3D9ZL96</accession>
<feature type="transmembrane region" description="Helical" evidence="6">
    <location>
        <begin position="165"/>
        <end position="187"/>
    </location>
</feature>
<evidence type="ECO:0000256" key="1">
    <source>
        <dbReference type="ARBA" id="ARBA00011073"/>
    </source>
</evidence>
<dbReference type="PROSITE" id="PS00138">
    <property type="entry name" value="SUBTILASE_SER"/>
    <property type="match status" value="1"/>
</dbReference>
<keyword evidence="6" id="KW-1133">Transmembrane helix</keyword>
<dbReference type="Pfam" id="PF00082">
    <property type="entry name" value="Peptidase_S8"/>
    <property type="match status" value="1"/>
</dbReference>
<feature type="active site" description="Charge relay system" evidence="5">
    <location>
        <position position="516"/>
    </location>
</feature>
<feature type="transmembrane region" description="Helical" evidence="6">
    <location>
        <begin position="199"/>
        <end position="217"/>
    </location>
</feature>
<evidence type="ECO:0000313" key="9">
    <source>
        <dbReference type="Proteomes" id="UP000256913"/>
    </source>
</evidence>
<dbReference type="PRINTS" id="PR00723">
    <property type="entry name" value="SUBTILISIN"/>
</dbReference>
<feature type="transmembrane region" description="Helical" evidence="6">
    <location>
        <begin position="223"/>
        <end position="240"/>
    </location>
</feature>
<feature type="transmembrane region" description="Helical" evidence="6">
    <location>
        <begin position="113"/>
        <end position="130"/>
    </location>
</feature>
<reference evidence="8 9" key="1">
    <citation type="submission" date="2018-08" db="EMBL/GenBank/DDBJ databases">
        <title>Sequencing the genomes of 1000 actinobacteria strains.</title>
        <authorList>
            <person name="Klenk H.-P."/>
        </authorList>
    </citation>
    <scope>NUCLEOTIDE SEQUENCE [LARGE SCALE GENOMIC DNA]</scope>
    <source>
        <strain evidence="8 9">DSM 44099</strain>
    </source>
</reference>
<keyword evidence="2 5" id="KW-0645">Protease</keyword>
<comment type="caution">
    <text evidence="8">The sequence shown here is derived from an EMBL/GenBank/DDBJ whole genome shotgun (WGS) entry which is preliminary data.</text>
</comment>
<feature type="transmembrane region" description="Helical" evidence="6">
    <location>
        <begin position="279"/>
        <end position="301"/>
    </location>
</feature>
<dbReference type="RefSeq" id="WP_116068173.1">
    <property type="nucleotide sequence ID" value="NZ_BONB01000019.1"/>
</dbReference>
<dbReference type="InterPro" id="IPR023828">
    <property type="entry name" value="Peptidase_S8_Ser-AS"/>
</dbReference>
<dbReference type="Gene3D" id="3.40.50.200">
    <property type="entry name" value="Peptidase S8/S53 domain"/>
    <property type="match status" value="1"/>
</dbReference>
<sequence>MAAPAERSAPPRWLGVLAAIAAGGWLVLATTVAQSLGSLLDQLELVSSVVLPAWTWPAIGVVGFLLMCVPALLSAALPVTPAGRAAGRAWFTAAAMLAVLTALRAVPVAQHELYLTLLAAVAVALTAVVGRPGRPASGWLGVAGGVLLLTPWLLLGALGGVLETVLAVLAAAAVGRLAAALLGPRFWEPMAGWSRARTIWVGGARAGVALALLGAGVGQSGPQLAVLIGLPMVGFALAALRGAGDPPVAWLVGFGVVGPLAFVDPEETTLLLAGRDAPFWAAIAAGAALAIGVLIGIGYGLRGSFRRPVAATLAGVLALAGLVVYFGPGQPGFAGERLFVVLSSQADLSGLPAGTGQAALTARTTEVYRRLVEHADRTQADLRRDLDRWHLRYTPYYLVNGIEVDSGGPVLRELLSRRGDVDRVLVDQVLRPLPAPALSPHVGNVAAPSRAQWNLEQVHAPEAWASGDTGKGIVVGSSDSGVDGSHPALAPGFRGGDDSWFDPWNGTTVPTDAGIHGTHTLATAVGAGVGVAPGAQWVGCVNLARNMGNPAHYLDCLQFMLAPFPPGGDPFTAGRPARAPQVLTNSWGCPQIEGCDRRSLEPAVHALDAAGIFVVASAGNTGPACGSVTDPPAIYPETFTVGSVDSSGTLADHSSRGPDKPDLVAPGVDVVSALPGDRYGALTGTSMAGPHVAGVVALLWSANPALVGDVARTREILRSTAAPVTAGDVGPCTPAQATGAGLVDAAAALRAAG</sequence>
<keyword evidence="4 5" id="KW-0720">Serine protease</keyword>
<dbReference type="InterPro" id="IPR051048">
    <property type="entry name" value="Peptidase_S8/S53_subtilisin"/>
</dbReference>
<dbReference type="GO" id="GO:0006508">
    <property type="term" value="P:proteolysis"/>
    <property type="evidence" value="ECO:0007669"/>
    <property type="project" value="UniProtKB-KW"/>
</dbReference>